<comment type="subunit">
    <text evidence="1 8">Homodimer.</text>
</comment>
<evidence type="ECO:0000256" key="3">
    <source>
        <dbReference type="ARBA" id="ARBA00022722"/>
    </source>
</evidence>
<keyword evidence="7 8" id="KW-0460">Magnesium</keyword>
<evidence type="ECO:0000256" key="6">
    <source>
        <dbReference type="ARBA" id="ARBA00022839"/>
    </source>
</evidence>
<evidence type="ECO:0000256" key="1">
    <source>
        <dbReference type="ARBA" id="ARBA00011738"/>
    </source>
</evidence>
<dbReference type="RefSeq" id="WP_015476175.1">
    <property type="nucleotide sequence ID" value="NZ_CP189774.1"/>
</dbReference>
<feature type="binding site" evidence="8">
    <location>
        <position position="37"/>
    </location>
    <ligand>
        <name>Mg(2+)</name>
        <dbReference type="ChEBI" id="CHEBI:18420"/>
        <label>1</label>
        <note>catalytic</note>
    </ligand>
</feature>
<dbReference type="FunFam" id="3.30.420.10:FF:000009">
    <property type="entry name" value="Ribonuclease T"/>
    <property type="match status" value="1"/>
</dbReference>
<dbReference type="AlphaFoldDB" id="A0A2D0AEA6"/>
<organism evidence="11 12">
    <name type="scientific">Pseudomonas nitroreducens</name>
    <dbReference type="NCBI Taxonomy" id="46680"/>
    <lineage>
        <taxon>Bacteria</taxon>
        <taxon>Pseudomonadati</taxon>
        <taxon>Pseudomonadota</taxon>
        <taxon>Gammaproteobacteria</taxon>
        <taxon>Pseudomonadales</taxon>
        <taxon>Pseudomonadaceae</taxon>
        <taxon>Pseudomonas</taxon>
    </lineage>
</organism>
<evidence type="ECO:0000256" key="7">
    <source>
        <dbReference type="ARBA" id="ARBA00022842"/>
    </source>
</evidence>
<dbReference type="GO" id="GO:0008033">
    <property type="term" value="P:tRNA processing"/>
    <property type="evidence" value="ECO:0007669"/>
    <property type="project" value="UniProtKB-KW"/>
</dbReference>
<dbReference type="GO" id="GO:0008408">
    <property type="term" value="F:3'-5' exonuclease activity"/>
    <property type="evidence" value="ECO:0007669"/>
    <property type="project" value="TreeGrafter"/>
</dbReference>
<dbReference type="GO" id="GO:0045004">
    <property type="term" value="P:DNA replication proofreading"/>
    <property type="evidence" value="ECO:0007669"/>
    <property type="project" value="TreeGrafter"/>
</dbReference>
<feature type="binding site" evidence="8">
    <location>
        <position position="39"/>
    </location>
    <ligand>
        <name>Mg(2+)</name>
        <dbReference type="ChEBI" id="CHEBI:18420"/>
        <label>2</label>
        <note>catalytic</note>
    </ligand>
</feature>
<feature type="compositionally biased region" description="Acidic residues" evidence="9">
    <location>
        <begin position="1"/>
        <end position="13"/>
    </location>
</feature>
<keyword evidence="6 8" id="KW-0269">Exonuclease</keyword>
<dbReference type="InterPro" id="IPR012337">
    <property type="entry name" value="RNaseH-like_sf"/>
</dbReference>
<dbReference type="STRING" id="46680.GCA_000807755_03768"/>
<name>A0A2D0AEA6_PSENT</name>
<dbReference type="Pfam" id="PF00929">
    <property type="entry name" value="RNase_T"/>
    <property type="match status" value="1"/>
</dbReference>
<dbReference type="HAMAP" id="MF_00157">
    <property type="entry name" value="RNase_T"/>
    <property type="match status" value="1"/>
</dbReference>
<dbReference type="eggNOG" id="COG0847">
    <property type="taxonomic scope" value="Bacteria"/>
</dbReference>
<comment type="similarity">
    <text evidence="8">Belongs to the RNase T family.</text>
</comment>
<comment type="cofactor">
    <cofactor evidence="8">
        <name>Mg(2+)</name>
        <dbReference type="ChEBI" id="CHEBI:18420"/>
    </cofactor>
    <text evidence="8">Binds two Mg(2+) per subunit. The active form of the enzyme binds two Mg(2+) ions in its active site. The first Mg(2+) forms only one salt bridge with the protein.</text>
</comment>
<feature type="binding site" evidence="8">
    <location>
        <position position="37"/>
    </location>
    <ligand>
        <name>Mg(2+)</name>
        <dbReference type="ChEBI" id="CHEBI:18420"/>
        <label>2</label>
        <note>catalytic</note>
    </ligand>
</feature>
<keyword evidence="3 8" id="KW-0540">Nuclease</keyword>
<evidence type="ECO:0000256" key="5">
    <source>
        <dbReference type="ARBA" id="ARBA00022801"/>
    </source>
</evidence>
<evidence type="ECO:0000256" key="8">
    <source>
        <dbReference type="HAMAP-Rule" id="MF_00157"/>
    </source>
</evidence>
<feature type="site" description="Important for substrate binding and specificity" evidence="8">
    <location>
        <position position="43"/>
    </location>
</feature>
<feature type="domain" description="Exonuclease" evidence="10">
    <location>
        <begin position="32"/>
        <end position="217"/>
    </location>
</feature>
<feature type="binding site" evidence="8">
    <location>
        <position position="200"/>
    </location>
    <ligand>
        <name>Mg(2+)</name>
        <dbReference type="ChEBI" id="CHEBI:18420"/>
        <label>2</label>
        <note>catalytic</note>
    </ligand>
</feature>
<dbReference type="NCBIfam" id="TIGR01298">
    <property type="entry name" value="RNaseT"/>
    <property type="match status" value="1"/>
</dbReference>
<evidence type="ECO:0000259" key="10">
    <source>
        <dbReference type="SMART" id="SM00479"/>
    </source>
</evidence>
<dbReference type="SMART" id="SM00479">
    <property type="entry name" value="EXOIII"/>
    <property type="match status" value="1"/>
</dbReference>
<feature type="site" description="Important for substrate binding and specificity" evidence="8">
    <location>
        <position position="138"/>
    </location>
</feature>
<evidence type="ECO:0000256" key="4">
    <source>
        <dbReference type="ARBA" id="ARBA00022723"/>
    </source>
</evidence>
<reference evidence="11 12" key="1">
    <citation type="submission" date="2017-06" db="EMBL/GenBank/DDBJ databases">
        <title>Draft genome of Pseudomonas nitroreducens DF05.</title>
        <authorList>
            <person name="Iyer R."/>
        </authorList>
    </citation>
    <scope>NUCLEOTIDE SEQUENCE [LARGE SCALE GENOMIC DNA]</scope>
    <source>
        <strain evidence="11 12">DF05</strain>
    </source>
</reference>
<dbReference type="Gene3D" id="3.30.420.10">
    <property type="entry name" value="Ribonuclease H-like superfamily/Ribonuclease H"/>
    <property type="match status" value="1"/>
</dbReference>
<dbReference type="InterPro" id="IPR013520">
    <property type="entry name" value="Ribonucl_H"/>
</dbReference>
<keyword evidence="4 8" id="KW-0479">Metal-binding</keyword>
<dbReference type="Proteomes" id="UP000198145">
    <property type="component" value="Unassembled WGS sequence"/>
</dbReference>
<dbReference type="CDD" id="cd06134">
    <property type="entry name" value="RNaseT"/>
    <property type="match status" value="1"/>
</dbReference>
<feature type="region of interest" description="Disordered" evidence="9">
    <location>
        <begin position="1"/>
        <end position="20"/>
    </location>
</feature>
<protein>
    <recommendedName>
        <fullName evidence="8">Ribonuclease T</fullName>
        <ecNumber evidence="8">3.1.13.-</ecNumber>
    </recommendedName>
    <alternativeName>
        <fullName evidence="8">Exoribonuclease T</fullName>
        <shortName evidence="8">RNase T</shortName>
    </alternativeName>
</protein>
<keyword evidence="2 8" id="KW-0819">tRNA processing</keyword>
<keyword evidence="5 8" id="KW-0378">Hydrolase</keyword>
<dbReference type="InterPro" id="IPR005987">
    <property type="entry name" value="RNase_T"/>
</dbReference>
<evidence type="ECO:0000256" key="9">
    <source>
        <dbReference type="SAM" id="MobiDB-lite"/>
    </source>
</evidence>
<proteinExistence type="inferred from homology"/>
<dbReference type="EC" id="3.1.13.-" evidence="8"/>
<dbReference type="InterPro" id="IPR036397">
    <property type="entry name" value="RNaseH_sf"/>
</dbReference>
<evidence type="ECO:0000313" key="12">
    <source>
        <dbReference type="Proteomes" id="UP000198145"/>
    </source>
</evidence>
<comment type="function">
    <text evidence="8">Trims short 3' overhangs of a variety of RNA species, leaving a one or two nucleotide 3' overhang. Responsible for the end-turnover of tRNA: specifically removes the terminal AMP residue from uncharged tRNA (tRNA-C-C-A). Also appears to be involved in tRNA biosynthesis.</text>
</comment>
<sequence length="226" mass="25100">MSDENEIFEEELDGSFPPGPRHPMARRFRGYLPVVVDVETGGFNAGTDALLEIAAVTIGMDESGYLFPEHTYFFRVEPFEGANIEQAALEFTGIKLDHPLRMAVPEEQALTEIFRGVRKSLKSNGCKRAILVGHNSSFDLGFLNAAVNRSGVKRNPFHPFSSFDTATLAGLAYGQTVLAKACQTAGIEFDNREAHSARYDTEKTAELFCGIVNRWKEFGGWMEDDH</sequence>
<dbReference type="PANTHER" id="PTHR30231">
    <property type="entry name" value="DNA POLYMERASE III SUBUNIT EPSILON"/>
    <property type="match status" value="1"/>
</dbReference>
<feature type="site" description="Important for substrate binding and specificity" evidence="8">
    <location>
        <position position="91"/>
    </location>
</feature>
<gene>
    <name evidence="8 11" type="primary">rnt</name>
    <name evidence="11" type="ORF">CEG18_12740</name>
</gene>
<feature type="binding site" evidence="8">
    <location>
        <position position="195"/>
    </location>
    <ligand>
        <name>Mg(2+)</name>
        <dbReference type="ChEBI" id="CHEBI:18420"/>
        <label>2</label>
        <note>catalytic</note>
    </ligand>
</feature>
<evidence type="ECO:0000256" key="2">
    <source>
        <dbReference type="ARBA" id="ARBA00022694"/>
    </source>
</evidence>
<dbReference type="GO" id="GO:0003676">
    <property type="term" value="F:nucleic acid binding"/>
    <property type="evidence" value="ECO:0007669"/>
    <property type="project" value="InterPro"/>
</dbReference>
<comment type="caution">
    <text evidence="11">The sequence shown here is derived from an EMBL/GenBank/DDBJ whole genome shotgun (WGS) entry which is preliminary data.</text>
</comment>
<dbReference type="EMBL" id="NJBA01000004">
    <property type="protein sequence ID" value="OWP50407.1"/>
    <property type="molecule type" value="Genomic_DNA"/>
</dbReference>
<accession>A0A2D0AEA6</accession>
<dbReference type="SUPFAM" id="SSF53098">
    <property type="entry name" value="Ribonuclease H-like"/>
    <property type="match status" value="1"/>
</dbReference>
<dbReference type="GO" id="GO:0016896">
    <property type="term" value="F:RNA exonuclease activity, producing 5'-phosphomonoesters"/>
    <property type="evidence" value="ECO:0007669"/>
    <property type="project" value="UniProtKB-UniRule"/>
</dbReference>
<dbReference type="PANTHER" id="PTHR30231:SF2">
    <property type="entry name" value="RIBONUCLEASE T"/>
    <property type="match status" value="1"/>
</dbReference>
<evidence type="ECO:0000313" key="11">
    <source>
        <dbReference type="EMBL" id="OWP50407.1"/>
    </source>
</evidence>
<feature type="active site" description="Proton donor/acceptor" evidence="8">
    <location>
        <position position="195"/>
    </location>
</feature>
<dbReference type="GO" id="GO:0000287">
    <property type="term" value="F:magnesium ion binding"/>
    <property type="evidence" value="ECO:0007669"/>
    <property type="project" value="UniProtKB-UniRule"/>
</dbReference>
<feature type="site" description="Important for substrate binding and specificity" evidence="8">
    <location>
        <position position="160"/>
    </location>
</feature>
<dbReference type="GO" id="GO:0005829">
    <property type="term" value="C:cytosol"/>
    <property type="evidence" value="ECO:0007669"/>
    <property type="project" value="TreeGrafter"/>
</dbReference>